<feature type="transmembrane region" description="Helical" evidence="9">
    <location>
        <begin position="261"/>
        <end position="284"/>
    </location>
</feature>
<comment type="subcellular location">
    <subcellularLocation>
        <location evidence="1">Membrane</location>
        <topology evidence="1">Multi-pass membrane protein</topology>
    </subcellularLocation>
</comment>
<evidence type="ECO:0000256" key="2">
    <source>
        <dbReference type="ARBA" id="ARBA00007742"/>
    </source>
</evidence>
<organism evidence="11 12">
    <name type="scientific">Mycena alexandri</name>
    <dbReference type="NCBI Taxonomy" id="1745969"/>
    <lineage>
        <taxon>Eukaryota</taxon>
        <taxon>Fungi</taxon>
        <taxon>Dikarya</taxon>
        <taxon>Basidiomycota</taxon>
        <taxon>Agaricomycotina</taxon>
        <taxon>Agaricomycetes</taxon>
        <taxon>Agaricomycetidae</taxon>
        <taxon>Agaricales</taxon>
        <taxon>Marasmiineae</taxon>
        <taxon>Mycenaceae</taxon>
        <taxon>Mycena</taxon>
    </lineage>
</organism>
<dbReference type="Pfam" id="PF02544">
    <property type="entry name" value="Steroid_dh"/>
    <property type="match status" value="1"/>
</dbReference>
<dbReference type="PROSITE" id="PS50244">
    <property type="entry name" value="S5A_REDUCTASE"/>
    <property type="match status" value="1"/>
</dbReference>
<keyword evidence="3" id="KW-0444">Lipid biosynthesis</keyword>
<keyword evidence="4 9" id="KW-0812">Transmembrane</keyword>
<sequence length="318" mass="35490">MEAASLIQVKITAGRKQSSLLRSLKLPLTVSFPLSPPPTVRDVKTAIQQAYPSFYVARQKISLPEDSKALSDDSAVLFGAAGDVELTVGDLGPQIGWVTVFIIEYLGPLVIHPLVYHLPKLFYGKEVQHSALQKSVYAMVMLHFIKRELETAFVHRFSHATMPFRNIFKNSAHYWILSGLFLAYDVYRPGFSAPALAGTWRDGPLLKVGWAIWTFAELSNLHTHLTVRALRPAGTTTRAIPMGYGFSWPFSLTFPNYFFELLAWATVCAMTGSSAAALFWSFSFGQMFLWAQKKHAAAKKEFGDKYPRGRKALIPGIL</sequence>
<name>A0AAD6SVC0_9AGAR</name>
<dbReference type="GO" id="GO:0042761">
    <property type="term" value="P:very long-chain fatty acid biosynthetic process"/>
    <property type="evidence" value="ECO:0007669"/>
    <property type="project" value="TreeGrafter"/>
</dbReference>
<evidence type="ECO:0000256" key="8">
    <source>
        <dbReference type="ARBA" id="ARBA00023136"/>
    </source>
</evidence>
<feature type="domain" description="3-oxo-5-alpha-steroid 4-dehydrogenase C-terminal" evidence="10">
    <location>
        <begin position="161"/>
        <end position="318"/>
    </location>
</feature>
<protein>
    <submittedName>
        <fullName evidence="11">3-oxo-5-alpha-steroid 4-dehydrogenase-domain-containing protein</fullName>
    </submittedName>
</protein>
<reference evidence="11" key="1">
    <citation type="submission" date="2023-03" db="EMBL/GenBank/DDBJ databases">
        <title>Massive genome expansion in bonnet fungi (Mycena s.s.) driven by repeated elements and novel gene families across ecological guilds.</title>
        <authorList>
            <consortium name="Lawrence Berkeley National Laboratory"/>
            <person name="Harder C.B."/>
            <person name="Miyauchi S."/>
            <person name="Viragh M."/>
            <person name="Kuo A."/>
            <person name="Thoen E."/>
            <person name="Andreopoulos B."/>
            <person name="Lu D."/>
            <person name="Skrede I."/>
            <person name="Drula E."/>
            <person name="Henrissat B."/>
            <person name="Morin E."/>
            <person name="Kohler A."/>
            <person name="Barry K."/>
            <person name="LaButti K."/>
            <person name="Morin E."/>
            <person name="Salamov A."/>
            <person name="Lipzen A."/>
            <person name="Mereny Z."/>
            <person name="Hegedus B."/>
            <person name="Baldrian P."/>
            <person name="Stursova M."/>
            <person name="Weitz H."/>
            <person name="Taylor A."/>
            <person name="Grigoriev I.V."/>
            <person name="Nagy L.G."/>
            <person name="Martin F."/>
            <person name="Kauserud H."/>
        </authorList>
    </citation>
    <scope>NUCLEOTIDE SEQUENCE</scope>
    <source>
        <strain evidence="11">CBHHK200</strain>
    </source>
</reference>
<gene>
    <name evidence="11" type="ORF">C8F04DRAFT_1100926</name>
</gene>
<keyword evidence="6" id="KW-0560">Oxidoreductase</keyword>
<keyword evidence="12" id="KW-1185">Reference proteome</keyword>
<evidence type="ECO:0000256" key="9">
    <source>
        <dbReference type="SAM" id="Phobius"/>
    </source>
</evidence>
<dbReference type="Gene3D" id="3.10.20.90">
    <property type="entry name" value="Phosphatidylinositol 3-kinase Catalytic Subunit, Chain A, domain 1"/>
    <property type="match status" value="1"/>
</dbReference>
<dbReference type="GO" id="GO:0016020">
    <property type="term" value="C:membrane"/>
    <property type="evidence" value="ECO:0007669"/>
    <property type="project" value="UniProtKB-SubCell"/>
</dbReference>
<dbReference type="EMBL" id="JARJCM010000055">
    <property type="protein sequence ID" value="KAJ7034744.1"/>
    <property type="molecule type" value="Genomic_DNA"/>
</dbReference>
<comment type="caution">
    <text evidence="11">The sequence shown here is derived from an EMBL/GenBank/DDBJ whole genome shotgun (WGS) entry which is preliminary data.</text>
</comment>
<evidence type="ECO:0000313" key="11">
    <source>
        <dbReference type="EMBL" id="KAJ7034744.1"/>
    </source>
</evidence>
<accession>A0AAD6SVC0</accession>
<evidence type="ECO:0000256" key="4">
    <source>
        <dbReference type="ARBA" id="ARBA00022692"/>
    </source>
</evidence>
<proteinExistence type="inferred from homology"/>
<keyword evidence="8 9" id="KW-0472">Membrane</keyword>
<keyword evidence="5 9" id="KW-1133">Transmembrane helix</keyword>
<evidence type="ECO:0000313" key="12">
    <source>
        <dbReference type="Proteomes" id="UP001218188"/>
    </source>
</evidence>
<dbReference type="GO" id="GO:0016627">
    <property type="term" value="F:oxidoreductase activity, acting on the CH-CH group of donors"/>
    <property type="evidence" value="ECO:0007669"/>
    <property type="project" value="InterPro"/>
</dbReference>
<dbReference type="PANTHER" id="PTHR10556:SF28">
    <property type="entry name" value="VERY-LONG-CHAIN ENOYL-COA REDUCTASE"/>
    <property type="match status" value="1"/>
</dbReference>
<dbReference type="InterPro" id="IPR001104">
    <property type="entry name" value="3-oxo-5_a-steroid_4-DH_C"/>
</dbReference>
<keyword evidence="7" id="KW-0443">Lipid metabolism</keyword>
<evidence type="ECO:0000259" key="10">
    <source>
        <dbReference type="Pfam" id="PF02544"/>
    </source>
</evidence>
<evidence type="ECO:0000256" key="3">
    <source>
        <dbReference type="ARBA" id="ARBA00022516"/>
    </source>
</evidence>
<dbReference type="AlphaFoldDB" id="A0AAD6SVC0"/>
<dbReference type="InterPro" id="IPR039357">
    <property type="entry name" value="SRD5A/TECR"/>
</dbReference>
<evidence type="ECO:0000256" key="5">
    <source>
        <dbReference type="ARBA" id="ARBA00022989"/>
    </source>
</evidence>
<dbReference type="PANTHER" id="PTHR10556">
    <property type="entry name" value="3-OXO-5-ALPHA-STEROID 4-DEHYDROGENASE"/>
    <property type="match status" value="1"/>
</dbReference>
<comment type="similarity">
    <text evidence="2">Belongs to the steroid 5-alpha reductase family.</text>
</comment>
<evidence type="ECO:0000256" key="7">
    <source>
        <dbReference type="ARBA" id="ARBA00023098"/>
    </source>
</evidence>
<dbReference type="Proteomes" id="UP001218188">
    <property type="component" value="Unassembled WGS sequence"/>
</dbReference>
<evidence type="ECO:0000256" key="6">
    <source>
        <dbReference type="ARBA" id="ARBA00023002"/>
    </source>
</evidence>
<evidence type="ECO:0000256" key="1">
    <source>
        <dbReference type="ARBA" id="ARBA00004141"/>
    </source>
</evidence>